<dbReference type="Proteomes" id="UP000515152">
    <property type="component" value="Chromosome 8"/>
</dbReference>
<dbReference type="InterPro" id="IPR027968">
    <property type="entry name" value="JHY"/>
</dbReference>
<feature type="compositionally biased region" description="Low complexity" evidence="1">
    <location>
        <begin position="185"/>
        <end position="200"/>
    </location>
</feature>
<organism evidence="2 3">
    <name type="scientific">Clupea harengus</name>
    <name type="common">Atlantic herring</name>
    <dbReference type="NCBI Taxonomy" id="7950"/>
    <lineage>
        <taxon>Eukaryota</taxon>
        <taxon>Metazoa</taxon>
        <taxon>Chordata</taxon>
        <taxon>Craniata</taxon>
        <taxon>Vertebrata</taxon>
        <taxon>Euteleostomi</taxon>
        <taxon>Actinopterygii</taxon>
        <taxon>Neopterygii</taxon>
        <taxon>Teleostei</taxon>
        <taxon>Clupei</taxon>
        <taxon>Clupeiformes</taxon>
        <taxon>Clupeoidei</taxon>
        <taxon>Clupeidae</taxon>
        <taxon>Clupea</taxon>
    </lineage>
</organism>
<evidence type="ECO:0000313" key="2">
    <source>
        <dbReference type="Proteomes" id="UP000515152"/>
    </source>
</evidence>
<evidence type="ECO:0000313" key="3">
    <source>
        <dbReference type="RefSeq" id="XP_031428031.1"/>
    </source>
</evidence>
<keyword evidence="2" id="KW-1185">Reference proteome</keyword>
<feature type="compositionally biased region" description="Basic and acidic residues" evidence="1">
    <location>
        <begin position="303"/>
        <end position="313"/>
    </location>
</feature>
<feature type="compositionally biased region" description="Basic and acidic residues" evidence="1">
    <location>
        <begin position="225"/>
        <end position="251"/>
    </location>
</feature>
<gene>
    <name evidence="3" type="primary">jhy</name>
</gene>
<proteinExistence type="predicted"/>
<feature type="compositionally biased region" description="Basic and acidic residues" evidence="1">
    <location>
        <begin position="273"/>
        <end position="282"/>
    </location>
</feature>
<feature type="compositionally biased region" description="Acidic residues" evidence="1">
    <location>
        <begin position="314"/>
        <end position="332"/>
    </location>
</feature>
<dbReference type="KEGG" id="char:105900330"/>
<reference evidence="3" key="1">
    <citation type="submission" date="2025-08" db="UniProtKB">
        <authorList>
            <consortium name="RefSeq"/>
        </authorList>
    </citation>
    <scope>IDENTIFICATION</scope>
</reference>
<name>A0A6P8FX13_CLUHA</name>
<evidence type="ECO:0000256" key="1">
    <source>
        <dbReference type="SAM" id="MobiDB-lite"/>
    </source>
</evidence>
<dbReference type="RefSeq" id="XP_031428031.1">
    <property type="nucleotide sequence ID" value="XM_031572171.1"/>
</dbReference>
<dbReference type="PANTHER" id="PTHR14726:SF1">
    <property type="entry name" value="JHY PROTEIN HOMOLOG"/>
    <property type="match status" value="1"/>
</dbReference>
<feature type="region of interest" description="Disordered" evidence="1">
    <location>
        <begin position="169"/>
        <end position="445"/>
    </location>
</feature>
<protein>
    <submittedName>
        <fullName evidence="3">Jhy protein homolog</fullName>
    </submittedName>
</protein>
<sequence>MLEYAKMSFSLLDSLDSDTDTLVRERAYQLELQKRIGSNVNIQIEENGSDSLEKTPVTIVDHQTTRTDEEVTSDDSDEYADLRYDPDWRRNFKEVRLFHELRTQLSLEQGIHDVYDGPEENLGQVRTLPKRRGQENVNAIGHRVVRSGGPTEDHITVEKMSGVQLDLPASSFHLHPPEHQVECDSSTTSSQTQSPPASAAMAGSRLNRALKETSLARPQRQHHRAIPEGHDQTREPPEQGEEAPGRVKDSHGAFPLDQKSSSHRRSNARPAKPRGDVVDQNKKTLGVNPSKQGSYLRMHGKKRDPPEQTHEVQESPEDSSTDSQESQEDESLDSEHLWHQKTQRLRVTQCQRERRLQPKGGNWKPLRQNRPKRTHAAQTRSRFSAPTDGPLAGGDSHPLADILVIDDAGSSSYASDTSPQPPRPHRRSPPPASLSSPSRTPTVNLNINLNTSTARGHSPHVIRDQQDGLLALASPKASQWMLRPQFYPTPFTGSDSSPSLPSPHAAATADAGQLQWALVMASPSAAIPDSGHKGLDTLAPPGGRKRNNTEAHFWGQSQNGERVSLWQSNTEPTPEPVVQMHDHALRSRHSIGSPAPYFVLPPIGRTVAEDRERVADRAQNSLMMIGPRSCSDGYLAQMEKQRQTKAQTVYKAYTLKDYKSLEQDVKLGGLGPSSAVTETTAEKIRRQKLYSDVIRQQNKKISRIPFLPAQAQAQAQAPLNTNKDAAPRRKALEYARTIAKPSVSPRLKKEAQEMTAAPDQARYLSGVDMGQLTILESLRKRHELEKQAVAQFKAVQAI</sequence>
<dbReference type="CTD" id="79864"/>
<dbReference type="OrthoDB" id="10057281at2759"/>
<accession>A0A6P8FX13</accession>
<dbReference type="GO" id="GO:0035082">
    <property type="term" value="P:axoneme assembly"/>
    <property type="evidence" value="ECO:0007669"/>
    <property type="project" value="TreeGrafter"/>
</dbReference>
<dbReference type="GeneID" id="105900330"/>
<dbReference type="AlphaFoldDB" id="A0A6P8FX13"/>
<dbReference type="PANTHER" id="PTHR14726">
    <property type="entry name" value="JHY PROTEIN HOMOLOG"/>
    <property type="match status" value="1"/>
</dbReference>
<dbReference type="Pfam" id="PF15261">
    <property type="entry name" value="JHY"/>
    <property type="match status" value="1"/>
</dbReference>